<proteinExistence type="predicted"/>
<sequence>MSDARRVKSRAGCLQCKRRKVKCDQSVPSCHQCLRQKLQCPGYQKPLKWIDTSGDTKAAFLPESKKRNSKARRISESTSSSSSPSREVFVRAHIPSLPKKIDDESSTLIRHYFTRVCKIAGCFDSEISPFRTIPAAMMCHSRPVFLLLQASSAAQLSRQHPKMRYKALSLQSEAFSAVRNEITSLRGSMIVSDELMLTCIIAGLTSTWYDVNDLGLSHVLGSQFLLSLWLESKKHRLKYQETFILGAYVYWLAISAFVTGDPRSSFHFQEGLHETVRRLDMSFDILDDDDEPEASRRVFPHPLTGFSMQTFICVGKVGSLCRLAHAETSLTLMKTRYQQDQLAEKARLVEAELLNMSQSRLYNFRDPQDSQTTVDEILAVGEAYRCAGLLQLYMTFPQLLQQYDQYHVYNEGSSWEDQFLCELTHQEFSSASTLTPLHHNWLRRLALHILSILESIPPSSGTRVLQGLPALIAATWFVDPMHDSRSFNHPFLPLKISSRLKEEGRQIVRQGLQMHEQYVGLQQVSRVLQILEEVWRRDDEGEGKCDWIVLVASKGLQTLYG</sequence>
<evidence type="ECO:0000256" key="3">
    <source>
        <dbReference type="SAM" id="MobiDB-lite"/>
    </source>
</evidence>
<evidence type="ECO:0000259" key="5">
    <source>
        <dbReference type="PROSITE" id="PS50048"/>
    </source>
</evidence>
<dbReference type="InterPro" id="IPR036864">
    <property type="entry name" value="Zn2-C6_fun-type_DNA-bd_sf"/>
</dbReference>
<dbReference type="SMART" id="SM00066">
    <property type="entry name" value="GAL4"/>
    <property type="match status" value="1"/>
</dbReference>
<dbReference type="Proteomes" id="UP000235786">
    <property type="component" value="Unassembled WGS sequence"/>
</dbReference>
<organism evidence="6 7">
    <name type="scientific">Hyaloscypha variabilis (strain UAMH 11265 / GT02V1 / F)</name>
    <name type="common">Meliniomyces variabilis</name>
    <dbReference type="NCBI Taxonomy" id="1149755"/>
    <lineage>
        <taxon>Eukaryota</taxon>
        <taxon>Fungi</taxon>
        <taxon>Dikarya</taxon>
        <taxon>Ascomycota</taxon>
        <taxon>Pezizomycotina</taxon>
        <taxon>Leotiomycetes</taxon>
        <taxon>Helotiales</taxon>
        <taxon>Hyaloscyphaceae</taxon>
        <taxon>Hyaloscypha</taxon>
        <taxon>Hyaloscypha variabilis</taxon>
    </lineage>
</organism>
<dbReference type="CDD" id="cd00067">
    <property type="entry name" value="GAL4"/>
    <property type="match status" value="1"/>
</dbReference>
<keyword evidence="7" id="KW-1185">Reference proteome</keyword>
<protein>
    <recommendedName>
        <fullName evidence="5">Zn(2)-C6 fungal-type domain-containing protein</fullName>
    </recommendedName>
</protein>
<keyword evidence="4" id="KW-0472">Membrane</keyword>
<feature type="compositionally biased region" description="Low complexity" evidence="3">
    <location>
        <begin position="76"/>
        <end position="86"/>
    </location>
</feature>
<dbReference type="EMBL" id="KZ613948">
    <property type="protein sequence ID" value="PMD37843.1"/>
    <property type="molecule type" value="Genomic_DNA"/>
</dbReference>
<dbReference type="GO" id="GO:0000976">
    <property type="term" value="F:transcription cis-regulatory region binding"/>
    <property type="evidence" value="ECO:0007669"/>
    <property type="project" value="TreeGrafter"/>
</dbReference>
<feature type="region of interest" description="Disordered" evidence="3">
    <location>
        <begin position="62"/>
        <end position="87"/>
    </location>
</feature>
<dbReference type="InterPro" id="IPR001138">
    <property type="entry name" value="Zn2Cys6_DnaBD"/>
</dbReference>
<evidence type="ECO:0000313" key="7">
    <source>
        <dbReference type="Proteomes" id="UP000235786"/>
    </source>
</evidence>
<dbReference type="PANTHER" id="PTHR37534">
    <property type="entry name" value="TRANSCRIPTIONAL ACTIVATOR PROTEIN UGA3"/>
    <property type="match status" value="1"/>
</dbReference>
<dbReference type="Pfam" id="PF00172">
    <property type="entry name" value="Zn_clus"/>
    <property type="match status" value="1"/>
</dbReference>
<dbReference type="GO" id="GO:0008270">
    <property type="term" value="F:zinc ion binding"/>
    <property type="evidence" value="ECO:0007669"/>
    <property type="project" value="InterPro"/>
</dbReference>
<dbReference type="GO" id="GO:0000981">
    <property type="term" value="F:DNA-binding transcription factor activity, RNA polymerase II-specific"/>
    <property type="evidence" value="ECO:0007669"/>
    <property type="project" value="InterPro"/>
</dbReference>
<gene>
    <name evidence="6" type="ORF">L207DRAFT_635304</name>
</gene>
<evidence type="ECO:0000256" key="2">
    <source>
        <dbReference type="ARBA" id="ARBA00023242"/>
    </source>
</evidence>
<dbReference type="Gene3D" id="4.10.240.10">
    <property type="entry name" value="Zn(2)-C6 fungal-type DNA-binding domain"/>
    <property type="match status" value="1"/>
</dbReference>
<keyword evidence="4" id="KW-1133">Transmembrane helix</keyword>
<comment type="subcellular location">
    <subcellularLocation>
        <location evidence="1">Nucleus</location>
    </subcellularLocation>
</comment>
<keyword evidence="2" id="KW-0539">Nucleus</keyword>
<dbReference type="SUPFAM" id="SSF57701">
    <property type="entry name" value="Zn2/Cys6 DNA-binding domain"/>
    <property type="match status" value="1"/>
</dbReference>
<evidence type="ECO:0000256" key="1">
    <source>
        <dbReference type="ARBA" id="ARBA00004123"/>
    </source>
</evidence>
<dbReference type="STRING" id="1149755.A0A2J6RH42"/>
<evidence type="ECO:0000313" key="6">
    <source>
        <dbReference type="EMBL" id="PMD37843.1"/>
    </source>
</evidence>
<feature type="domain" description="Zn(2)-C6 fungal-type" evidence="5">
    <location>
        <begin position="12"/>
        <end position="40"/>
    </location>
</feature>
<dbReference type="PROSITE" id="PS50048">
    <property type="entry name" value="ZN2_CY6_FUNGAL_2"/>
    <property type="match status" value="1"/>
</dbReference>
<accession>A0A2J6RH42</accession>
<dbReference type="GO" id="GO:0005634">
    <property type="term" value="C:nucleus"/>
    <property type="evidence" value="ECO:0007669"/>
    <property type="project" value="UniProtKB-SubCell"/>
</dbReference>
<feature type="transmembrane region" description="Helical" evidence="4">
    <location>
        <begin position="242"/>
        <end position="260"/>
    </location>
</feature>
<dbReference type="GO" id="GO:0045944">
    <property type="term" value="P:positive regulation of transcription by RNA polymerase II"/>
    <property type="evidence" value="ECO:0007669"/>
    <property type="project" value="TreeGrafter"/>
</dbReference>
<reference evidence="6 7" key="1">
    <citation type="submission" date="2016-04" db="EMBL/GenBank/DDBJ databases">
        <title>A degradative enzymes factory behind the ericoid mycorrhizal symbiosis.</title>
        <authorList>
            <consortium name="DOE Joint Genome Institute"/>
            <person name="Martino E."/>
            <person name="Morin E."/>
            <person name="Grelet G."/>
            <person name="Kuo A."/>
            <person name="Kohler A."/>
            <person name="Daghino S."/>
            <person name="Barry K."/>
            <person name="Choi C."/>
            <person name="Cichocki N."/>
            <person name="Clum A."/>
            <person name="Copeland A."/>
            <person name="Hainaut M."/>
            <person name="Haridas S."/>
            <person name="Labutti K."/>
            <person name="Lindquist E."/>
            <person name="Lipzen A."/>
            <person name="Khouja H.-R."/>
            <person name="Murat C."/>
            <person name="Ohm R."/>
            <person name="Olson A."/>
            <person name="Spatafora J."/>
            <person name="Veneault-Fourrey C."/>
            <person name="Henrissat B."/>
            <person name="Grigoriev I."/>
            <person name="Martin F."/>
            <person name="Perotto S."/>
        </authorList>
    </citation>
    <scope>NUCLEOTIDE SEQUENCE [LARGE SCALE GENOMIC DNA]</scope>
    <source>
        <strain evidence="6 7">F</strain>
    </source>
</reference>
<dbReference type="OrthoDB" id="416217at2759"/>
<dbReference type="Pfam" id="PF11951">
    <property type="entry name" value="Fungal_trans_2"/>
    <property type="match status" value="1"/>
</dbReference>
<dbReference type="PROSITE" id="PS00463">
    <property type="entry name" value="ZN2_CY6_FUNGAL_1"/>
    <property type="match status" value="1"/>
</dbReference>
<keyword evidence="4" id="KW-0812">Transmembrane</keyword>
<evidence type="ECO:0000256" key="4">
    <source>
        <dbReference type="SAM" id="Phobius"/>
    </source>
</evidence>
<name>A0A2J6RH42_HYAVF</name>
<dbReference type="PANTHER" id="PTHR37534:SF11">
    <property type="entry name" value="ZN(II)2CYS6 TRANSCRIPTION FACTOR (EUROFUNG)"/>
    <property type="match status" value="1"/>
</dbReference>
<dbReference type="AlphaFoldDB" id="A0A2J6RH42"/>
<dbReference type="InterPro" id="IPR021858">
    <property type="entry name" value="Fun_TF"/>
</dbReference>